<organism evidence="2 3">
    <name type="scientific">Streptomyces phaeochromogenes</name>
    <dbReference type="NCBI Taxonomy" id="1923"/>
    <lineage>
        <taxon>Bacteria</taxon>
        <taxon>Bacillati</taxon>
        <taxon>Actinomycetota</taxon>
        <taxon>Actinomycetes</taxon>
        <taxon>Kitasatosporales</taxon>
        <taxon>Streptomycetaceae</taxon>
        <taxon>Streptomyces</taxon>
        <taxon>Streptomyces phaeochromogenes group</taxon>
    </lineage>
</organism>
<evidence type="ECO:0000313" key="3">
    <source>
        <dbReference type="Proteomes" id="UP001340816"/>
    </source>
</evidence>
<keyword evidence="3" id="KW-1185">Reference proteome</keyword>
<feature type="compositionally biased region" description="Basic and acidic residues" evidence="1">
    <location>
        <begin position="872"/>
        <end position="885"/>
    </location>
</feature>
<feature type="region of interest" description="Disordered" evidence="1">
    <location>
        <begin position="839"/>
        <end position="898"/>
    </location>
</feature>
<accession>A0ABZ1HUC0</accession>
<gene>
    <name evidence="2" type="ORF">OHB35_50425</name>
</gene>
<dbReference type="RefSeq" id="WP_326762423.1">
    <property type="nucleotide sequence ID" value="NZ_CP109135.1"/>
</dbReference>
<sequence>MTANAYTFLPWLRTGIATRITADPGTAKRASLPVTLRVTGDALTRGTLVQDVSREIQLYGPGDVVGVDPRAISRTEPRPGVTNVEPNYLAHIEFSDEDFLWRYSPAASGSGTKRLAPWLALIVLAAADPGGGEAEFGEAPGAGPLPAITVTDPAGTLPPPDQLGAWAHVHVNGSLDDPVASDSTVAALAALGEVLRTNADNACSRLICPRRLQPDTAYEAFLVPAFETGRLAGLGLDPRVSPGALYSSWGPPYPNRPSAGQLPYYHRWSFSTGTTGDFEFLVRLLQPQRPDPRVGRRALDVHRSPGLGLPEIETPPELGGVLPLGGALKVPELPGAPVDPAENWDNFLDVPPPAPPYPHPFEQALADLVNLADDYQDRTPAQAHAAIALAGPAAVLADATATAATPGPDREKPAADCGADPIITPPLYGRWHALTSRLLTERDGTPIPAPANHNWVHRLNLDPRFRVAANLGAQVVRAREEELMAAAWAQIGDVLVANGRIRAAQLAREVGHVLQTRHLDPPQGGNPAALAAAPVAASGRSLTLTAPTHSRLTTATADEPDTLAAGLSVDLASKVAVGFRVATSQVAATPVSPAMRRITRPGARLMRSLRFSEDRPPAALLARMDAATDPITAAVAKAVPGALVTPARLRAVLHPGGGSGTDPVEGLPRSPDFVLRALDDPVAPHPGATDSAEATRFKTALRELHQGLDTGTAVGQAGLRRRLGVVSATTAVLAGLRADATVPKTLLGSVSLPERLRPFAADFTEAMAYPVFDLPTYQPLLDLSVDALVPNLNLLPANSITLLANNREFIESYLVGLNHEMARELLWREYPTDQRGTPFRQFWDPAATLPTPGETAEQQRERGYDVPPIHRWSPDTRLGDNDNRRPGGPPQDGPRPDDLVLVVRGELLKKYPTAAIYAHKAQWPPGRDGQPDPTQQRELVELPPDGPPSPEQVLLPLYEAKVEPDIYLLGFDLDAARALGHAPDDAGWFFVLKERPGDPRFGVDDGPPTHVEVWNDLTWDDVDPHRRGFLAMDPDVSVALANFDGSEDDPEKQEQRSEDENLPLWFAGLGSADLAYILFQVPVLVAVHAQEMLPR</sequence>
<feature type="region of interest" description="Disordered" evidence="1">
    <location>
        <begin position="920"/>
        <end position="948"/>
    </location>
</feature>
<evidence type="ECO:0000313" key="2">
    <source>
        <dbReference type="EMBL" id="WSD20815.1"/>
    </source>
</evidence>
<protein>
    <submittedName>
        <fullName evidence="2">Uncharacterized protein</fullName>
    </submittedName>
</protein>
<reference evidence="2 3" key="1">
    <citation type="submission" date="2022-10" db="EMBL/GenBank/DDBJ databases">
        <title>The complete genomes of actinobacterial strains from the NBC collection.</title>
        <authorList>
            <person name="Joergensen T.S."/>
            <person name="Alvarez Arevalo M."/>
            <person name="Sterndorff E.B."/>
            <person name="Faurdal D."/>
            <person name="Vuksanovic O."/>
            <person name="Mourched A.-S."/>
            <person name="Charusanti P."/>
            <person name="Shaw S."/>
            <person name="Blin K."/>
            <person name="Weber T."/>
        </authorList>
    </citation>
    <scope>NUCLEOTIDE SEQUENCE [LARGE SCALE GENOMIC DNA]</scope>
    <source>
        <strain evidence="2 3">NBC 01752</strain>
    </source>
</reference>
<evidence type="ECO:0000256" key="1">
    <source>
        <dbReference type="SAM" id="MobiDB-lite"/>
    </source>
</evidence>
<dbReference type="EMBL" id="CP109135">
    <property type="protein sequence ID" value="WSD20815.1"/>
    <property type="molecule type" value="Genomic_DNA"/>
</dbReference>
<name>A0ABZ1HUC0_STRPH</name>
<proteinExistence type="predicted"/>
<dbReference type="Proteomes" id="UP001340816">
    <property type="component" value="Chromosome"/>
</dbReference>